<name>A0ACC3ZG48_COLTU</name>
<protein>
    <submittedName>
        <fullName evidence="1">Urea carboxylase</fullName>
    </submittedName>
</protein>
<evidence type="ECO:0000313" key="2">
    <source>
        <dbReference type="Proteomes" id="UP000805649"/>
    </source>
</evidence>
<accession>A0ACC3ZG48</accession>
<dbReference type="Proteomes" id="UP000805649">
    <property type="component" value="Unassembled WGS sequence"/>
</dbReference>
<sequence length="1865" mass="202585">MEEVRTAIPVERIPEFPLTIPEWVTSQSSSDGLSRLLTLVDFIKASGSNAWIYVATHTQITSQWSQLMELQTRGCSLPLFGVPFAAKDNIDVAGWPTTAACPAYAAFRGAVAEDAPVIARLRAAGAIVVGKTNLDQFATGLVGTRSPFGAVSNAFDPARVSGGSSSGSGVVVSKGIVPFSLGTDTAGSGRVPAGLNNIVGLKPTRGALSARGVVPACRTLDCVSIFALTVDDAATVLRAAEGYDFEDSYSRERPAELSLSKPVGFGNKAPRVAICQSPNWFGREHQSEAYEATLQVAQNLGWNLEPVDFSDLFKLASFLYEGPWVGERYAAIREFIQTHGEDMDPVVHGIIKKAENFTSVDLFENEYLRQDLTRKITSQFADYDALLVPTTPTFPTMEDLKREPVRENSILGTYTNFVNFLDWSAVAIPSGFRADGLPFGITLISDKWEEPKLLDFSRRILSISERPLGATYKIYREPQPEETSSSAANDDTISIAVVGAHLRGFPLNKDLVSRGGTFVSTTRTAPKYQLFALASTSSPIQKPGLRRTEDAVLGTAIEVEVWSLPQSQFASFIQTVKSPLGIGSLELESGDWAHGFVCEPYGIDGAVDISHFGGWRGYTSSCASAKDTPPPTPPVQPEPTNSQHLNTEKDVTTFPKPNIKRVLVANRGEIAVRLIKTLHRMGIESVAIYSADDASAAHVKQATVAVLLAGNSVSETYLNGTQILKLAVQENADAVIPGYGFLAENADFAKAVEEEGLVWIGPTPAQMRDLGMKHRARDIAMEAGVPVVPGSALLASVEDTVSEANRIGYPVMLKSTAGGGGIGLRMCEDEASLVEGFDAVQRLAKASFGDGAVFLERFVQKARHIEVQVLGDGQGNVVSIGERDCSLQRRNQKVIEESPAVFVPEHVRENMWKAAVSLTSAVKYRNVGTVEFIFDVDKEEFFFLEVNTRLQVEHPVTEEVSGLDLVECMLNVAKGVTKLPECRIKGVAIEARIYAECPLQNFRPSPGRLLDVEFPSNIRVDTWIKPNTELSPFYDPLIAKIIAVADTREDAVSKMLEALRATIITGVETNIEYLTQIVSSRMFSDGSFHTKSLDDFVVESQAIEILEPGASTTVQDYPGRVGFWHIGVPPSGPMDNYSLRLANRLLGNLGDAAALECTAQGPSMRFHSDAVIAVAGAPVDLHIDGQPADAQKAVSVRAGQKLTIGTMKNGYRCYLAIQGGFNVPEVFGSKSTFTLGKLGGHNGRALQAGDILRFIGHEGGTFKSELPYEGLTAPAIPLPTPEEPVWKLAVVPGPHGSPDYFTPDSFSDLFTSEWTTHYNSNRLGIRLTGPNPDWARATGGEAGLHPSNIHDNPYPIGGVSFTGDEAVVLTFDGPSLGGFVVFATVIKADLWKLGQLRPGDRIMFYPVTVDEALKMNSLLDSSIEKLTALTVSDPFNESPVTDVLPLVPSIYQFGNKDFQFSARQAGDCAMLLEFGNYDGFNLRQTIRIADFIARHKTQPIPGVQELTSGVKTLLVNYASDVQPSVILSALTEHAQATSTDLSHNYPSRKVRLPIAFDDTVSKAAVARYAATLRASAPYLPSNVEFLQKLNFQDGDGDVETVMNSATFLVLGLGDVYLGSPCAIPLDPRHRLFGTKYNPPRSFTPLGSVGIGGQYLCIYAADSPGGYQIVGRTIPIWSNDKNRQVSESNEDRRTLPWLFELLDQISFYPVSEEQLDAAIATGQTEKLVILEEGALSVTEYEKWLAENHLDIEAVVKARGETMRQADVHKELLQPYKPPNVATRTVDETDIAEEDGERVKAQIPGRCFKTEVVEGDFVEEGSTLIWIESNKMEIKIPSPFKGVCSKVLVKEGDLLGPHDDVVLIKRA</sequence>
<organism evidence="1 2">
    <name type="scientific">Colletotrichum truncatum</name>
    <name type="common">Anthracnose fungus</name>
    <name type="synonym">Colletotrichum capsici</name>
    <dbReference type="NCBI Taxonomy" id="5467"/>
    <lineage>
        <taxon>Eukaryota</taxon>
        <taxon>Fungi</taxon>
        <taxon>Dikarya</taxon>
        <taxon>Ascomycota</taxon>
        <taxon>Pezizomycotina</taxon>
        <taxon>Sordariomycetes</taxon>
        <taxon>Hypocreomycetidae</taxon>
        <taxon>Glomerellales</taxon>
        <taxon>Glomerellaceae</taxon>
        <taxon>Colletotrichum</taxon>
        <taxon>Colletotrichum truncatum species complex</taxon>
    </lineage>
</organism>
<gene>
    <name evidence="1" type="ORF">CTRU02_200977</name>
</gene>
<comment type="caution">
    <text evidence="1">The sequence shown here is derived from an EMBL/GenBank/DDBJ whole genome shotgun (WGS) entry which is preliminary data.</text>
</comment>
<reference evidence="1 2" key="1">
    <citation type="journal article" date="2020" name="Phytopathology">
        <title>Genome Sequence Resources of Colletotrichum truncatum, C. plurivorum, C. musicola, and C. sojae: Four Species Pathogenic to Soybean (Glycine max).</title>
        <authorList>
            <person name="Rogerio F."/>
            <person name="Boufleur T.R."/>
            <person name="Ciampi-Guillardi M."/>
            <person name="Sukno S.A."/>
            <person name="Thon M.R."/>
            <person name="Massola Junior N.S."/>
            <person name="Baroncelli R."/>
        </authorList>
    </citation>
    <scope>NUCLEOTIDE SEQUENCE [LARGE SCALE GENOMIC DNA]</scope>
    <source>
        <strain evidence="1 2">CMES1059</strain>
    </source>
</reference>
<dbReference type="EMBL" id="VUJX02000001">
    <property type="protein sequence ID" value="KAL0943091.1"/>
    <property type="molecule type" value="Genomic_DNA"/>
</dbReference>
<evidence type="ECO:0000313" key="1">
    <source>
        <dbReference type="EMBL" id="KAL0943091.1"/>
    </source>
</evidence>
<proteinExistence type="predicted"/>
<keyword evidence="2" id="KW-1185">Reference proteome</keyword>